<evidence type="ECO:0000256" key="3">
    <source>
        <dbReference type="SAM" id="SignalP"/>
    </source>
</evidence>
<feature type="transmembrane region" description="Helical" evidence="2">
    <location>
        <begin position="416"/>
        <end position="442"/>
    </location>
</feature>
<organism evidence="5 6">
    <name type="scientific">Ditylenchus dipsaci</name>
    <dbReference type="NCBI Taxonomy" id="166011"/>
    <lineage>
        <taxon>Eukaryota</taxon>
        <taxon>Metazoa</taxon>
        <taxon>Ecdysozoa</taxon>
        <taxon>Nematoda</taxon>
        <taxon>Chromadorea</taxon>
        <taxon>Rhabditida</taxon>
        <taxon>Tylenchina</taxon>
        <taxon>Tylenchomorpha</taxon>
        <taxon>Sphaerularioidea</taxon>
        <taxon>Anguinidae</taxon>
        <taxon>Anguininae</taxon>
        <taxon>Ditylenchus</taxon>
    </lineage>
</organism>
<dbReference type="InterPro" id="IPR057066">
    <property type="entry name" value="Ig_ILCR1"/>
</dbReference>
<reference evidence="6" key="1">
    <citation type="submission" date="2022-11" db="UniProtKB">
        <authorList>
            <consortium name="WormBaseParasite"/>
        </authorList>
    </citation>
    <scope>IDENTIFICATION</scope>
</reference>
<evidence type="ECO:0000259" key="4">
    <source>
        <dbReference type="Pfam" id="PF23608"/>
    </source>
</evidence>
<evidence type="ECO:0000256" key="1">
    <source>
        <dbReference type="SAM" id="MobiDB-lite"/>
    </source>
</evidence>
<keyword evidence="3" id="KW-0732">Signal</keyword>
<keyword evidence="5" id="KW-1185">Reference proteome</keyword>
<feature type="domain" description="ILCR1 Ig-like" evidence="4">
    <location>
        <begin position="267"/>
        <end position="379"/>
    </location>
</feature>
<keyword evidence="2" id="KW-0812">Transmembrane</keyword>
<dbReference type="Proteomes" id="UP000887574">
    <property type="component" value="Unplaced"/>
</dbReference>
<evidence type="ECO:0000313" key="5">
    <source>
        <dbReference type="Proteomes" id="UP000887574"/>
    </source>
</evidence>
<feature type="compositionally biased region" description="Low complexity" evidence="1">
    <location>
        <begin position="672"/>
        <end position="691"/>
    </location>
</feature>
<feature type="region of interest" description="Disordered" evidence="1">
    <location>
        <begin position="662"/>
        <end position="691"/>
    </location>
</feature>
<name>A0A915CT49_9BILA</name>
<feature type="chain" id="PRO_5036995558" description="ILCR1 Ig-like domain-containing protein" evidence="3">
    <location>
        <begin position="20"/>
        <end position="794"/>
    </location>
</feature>
<feature type="signal peptide" evidence="3">
    <location>
        <begin position="1"/>
        <end position="19"/>
    </location>
</feature>
<evidence type="ECO:0000256" key="2">
    <source>
        <dbReference type="SAM" id="Phobius"/>
    </source>
</evidence>
<proteinExistence type="predicted"/>
<dbReference type="WBParaSite" id="jg12357">
    <property type="protein sequence ID" value="jg12357"/>
    <property type="gene ID" value="jg12357"/>
</dbReference>
<sequence>MKKYYKVLLLLLTLTTSTGFLVAASESTGQVVGNQVQTEQDETVVLVLPDKEELTEDPRTECVDSNYWTCSIIHRNVVSNATALDIQQNQHLENGYSQIRGLHMYFFNKMSRENGAGWENRLHVSGKIYWTFHPYKRDSQVYSLNVWIGRMTGPQILYVLELRRPKKMLQGVEHQNSASMFIRLNKRLPAQHRLRFGHTYNAKISVNDIQTPLLKNNSLAPVASVYSVSTTLDVPQLYASDDASACFSPNASAMELQKQQLRKKMASKWTAAFDTLNFHRFDSSMSVRFFGAPPSYCINQYKVAVYLQDAILIASQTVKQKDLKRNADGVLVGQTKFFQLKKGDSYTVKILPDELGASGECVCAYGGRCGCVRIQSQPFSPPSLPALEDFSLQNNSSKVPLDRQKVSPSSQDPSGVLYLVVAVALFLLTLVLLSLALLLRLFRTSSADSKRNLLLVFNGRKAYDGNHPSDSSESSHKPLLKKCQSVVLVSGEQGSRCAQLELLAKLLKKLGVRVYYCRWEQDKVEENMQLWAHTVLSMVDKILLFHEPRGKWLLSEDGRNNVIDRDIFDDLFHCLHSSLVYSDPRIMHVKWTANQQAMFLSPENMYLLPRDLSHIFNAMRLYLSADKVKQYQQELCVVVSSGQSTTKPTIVVAPHKQHIDQQENDKISIPCTQEQPQTQDTTTQDQDSGNQTLDYISPLQVKKGSGVATHTPSTCLEVENRHLGQQRTGLGGDTQERTGELWFRLVIGVIDDAGGLEVLLEQGDTKERQSCNRQSISAISLRISVVSCCKFWLK</sequence>
<accession>A0A915CT49</accession>
<keyword evidence="2" id="KW-1133">Transmembrane helix</keyword>
<dbReference type="AlphaFoldDB" id="A0A915CT49"/>
<dbReference type="Pfam" id="PF23608">
    <property type="entry name" value="Ig_ILCR1"/>
    <property type="match status" value="1"/>
</dbReference>
<keyword evidence="2" id="KW-0472">Membrane</keyword>
<evidence type="ECO:0000313" key="6">
    <source>
        <dbReference type="WBParaSite" id="jg12357"/>
    </source>
</evidence>
<protein>
    <recommendedName>
        <fullName evidence="4">ILCR1 Ig-like domain-containing protein</fullName>
    </recommendedName>
</protein>